<keyword evidence="2" id="KW-1185">Reference proteome</keyword>
<name>J9PWM6_9CAUD</name>
<dbReference type="RefSeq" id="YP_006908498.1">
    <property type="nucleotide sequence ID" value="NC_018863.1"/>
</dbReference>
<reference evidence="1 2" key="1">
    <citation type="journal article" date="2013" name="Arch. Virol.">
        <title>Characterization and complete genome sequence of a virulent bacteriophage B4 infecting food-borne pathogenic Bacillus cereus.</title>
        <authorList>
            <person name="Lee J.H."/>
            <person name="Shin H."/>
            <person name="Son B."/>
            <person name="Heu S."/>
            <person name="Ryu S."/>
        </authorList>
    </citation>
    <scope>NUCLEOTIDE SEQUENCE [LARGE SCALE GENOMIC DNA]</scope>
</reference>
<protein>
    <submittedName>
        <fullName evidence="1">Uncharacterized protein</fullName>
    </submittedName>
</protein>
<dbReference type="Proteomes" id="UP000006099">
    <property type="component" value="Segment"/>
</dbReference>
<evidence type="ECO:0000313" key="2">
    <source>
        <dbReference type="Proteomes" id="UP000006099"/>
    </source>
</evidence>
<gene>
    <name evidence="1" type="ORF">BCB4_0269</name>
</gene>
<sequence length="80" mass="9407">MEKQSTVTLEKLKSKLDSRCYDEDVLEYYDEVELELFAMLTLTLGIHEGIATDAMASYNYENSKLLLRFFKRYAPLMKLK</sequence>
<dbReference type="EMBL" id="JN790865">
    <property type="protein sequence ID" value="AEZ66062.1"/>
    <property type="molecule type" value="Genomic_DNA"/>
</dbReference>
<organism evidence="1 2">
    <name type="scientific">Bacillus phage B4</name>
    <dbReference type="NCBI Taxonomy" id="1141133"/>
    <lineage>
        <taxon>Viruses</taxon>
        <taxon>Duplodnaviria</taxon>
        <taxon>Heunggongvirae</taxon>
        <taxon>Uroviricota</taxon>
        <taxon>Caudoviricetes</taxon>
        <taxon>Herelleviridae</taxon>
        <taxon>Bastillevirinae</taxon>
        <taxon>Bequatrovirus</taxon>
        <taxon>Bequatrovirus B4</taxon>
    </lineage>
</organism>
<proteinExistence type="predicted"/>
<dbReference type="KEGG" id="vg:13828767"/>
<dbReference type="GeneID" id="13828767"/>
<accession>J9PWM6</accession>
<evidence type="ECO:0000313" key="1">
    <source>
        <dbReference type="EMBL" id="AEZ66062.1"/>
    </source>
</evidence>